<protein>
    <submittedName>
        <fullName evidence="2">Uncharacterized protein</fullName>
    </submittedName>
</protein>
<feature type="region of interest" description="Disordered" evidence="1">
    <location>
        <begin position="77"/>
        <end position="123"/>
    </location>
</feature>
<dbReference type="EMBL" id="JADWDJ010000005">
    <property type="protein sequence ID" value="KAG5280712.1"/>
    <property type="molecule type" value="Genomic_DNA"/>
</dbReference>
<name>A0AAV6H3N7_9TELE</name>
<keyword evidence="3" id="KW-1185">Reference proteome</keyword>
<gene>
    <name evidence="2" type="ORF">AALO_G00063160</name>
</gene>
<feature type="non-terminal residue" evidence="2">
    <location>
        <position position="220"/>
    </location>
</feature>
<organism evidence="2 3">
    <name type="scientific">Alosa alosa</name>
    <name type="common">allis shad</name>
    <dbReference type="NCBI Taxonomy" id="278164"/>
    <lineage>
        <taxon>Eukaryota</taxon>
        <taxon>Metazoa</taxon>
        <taxon>Chordata</taxon>
        <taxon>Craniata</taxon>
        <taxon>Vertebrata</taxon>
        <taxon>Euteleostomi</taxon>
        <taxon>Actinopterygii</taxon>
        <taxon>Neopterygii</taxon>
        <taxon>Teleostei</taxon>
        <taxon>Clupei</taxon>
        <taxon>Clupeiformes</taxon>
        <taxon>Clupeoidei</taxon>
        <taxon>Clupeidae</taxon>
        <taxon>Alosa</taxon>
    </lineage>
</organism>
<dbReference type="Proteomes" id="UP000823561">
    <property type="component" value="Chromosome 5"/>
</dbReference>
<reference evidence="2" key="1">
    <citation type="submission" date="2020-10" db="EMBL/GenBank/DDBJ databases">
        <title>Chromosome-scale genome assembly of the Allis shad, Alosa alosa.</title>
        <authorList>
            <person name="Margot Z."/>
            <person name="Christophe K."/>
            <person name="Cabau C."/>
            <person name="Louis A."/>
            <person name="Berthelot C."/>
            <person name="Parey E."/>
            <person name="Roest Crollius H."/>
            <person name="Montfort J."/>
            <person name="Robinson-Rechavi M."/>
            <person name="Bucao C."/>
            <person name="Bouchez O."/>
            <person name="Gislard M."/>
            <person name="Lluch J."/>
            <person name="Milhes M."/>
            <person name="Lampietro C."/>
            <person name="Lopez Roques C."/>
            <person name="Donnadieu C."/>
            <person name="Braasch I."/>
            <person name="Desvignes T."/>
            <person name="Postlethwait J."/>
            <person name="Bobe J."/>
            <person name="Guiguen Y."/>
        </authorList>
    </citation>
    <scope>NUCLEOTIDE SEQUENCE</scope>
    <source>
        <strain evidence="2">M-15738</strain>
        <tissue evidence="2">Blood</tissue>
    </source>
</reference>
<dbReference type="AlphaFoldDB" id="A0AAV6H3N7"/>
<evidence type="ECO:0000256" key="1">
    <source>
        <dbReference type="SAM" id="MobiDB-lite"/>
    </source>
</evidence>
<evidence type="ECO:0000313" key="2">
    <source>
        <dbReference type="EMBL" id="KAG5280712.1"/>
    </source>
</evidence>
<evidence type="ECO:0000313" key="3">
    <source>
        <dbReference type="Proteomes" id="UP000823561"/>
    </source>
</evidence>
<proteinExistence type="predicted"/>
<comment type="caution">
    <text evidence="2">The sequence shown here is derived from an EMBL/GenBank/DDBJ whole genome shotgun (WGS) entry which is preliminary data.</text>
</comment>
<accession>A0AAV6H3N7</accession>
<sequence>MGNAPSESNMGASLRCTKCYKVLPPCRNFSDYYQNTISGKHVYVFNGGQYFRPVGYDNAYICSSCFYGQINAEEQQRREQERQREEQRRLAEQRAKEAEEKRRQNELNQRLEKSHQQAQDQHKKQLNNIISEEHESKRQVLISHLDEFEANYESDSDTLLETLSSKCSISISNLSLNQLTADQLGSILSALDKLLFDEWISAPPSLSTLQHTQVFITEMC</sequence>